<dbReference type="GO" id="GO:0031267">
    <property type="term" value="F:small GTPase binding"/>
    <property type="evidence" value="ECO:0007669"/>
    <property type="project" value="TreeGrafter"/>
</dbReference>
<evidence type="ECO:0000256" key="4">
    <source>
        <dbReference type="SAM" id="MobiDB-lite"/>
    </source>
</evidence>
<dbReference type="InterPro" id="IPR001611">
    <property type="entry name" value="Leu-rich_rpt"/>
</dbReference>
<dbReference type="EMBL" id="CAJNOO010000352">
    <property type="protein sequence ID" value="CAF0916387.1"/>
    <property type="molecule type" value="Genomic_DNA"/>
</dbReference>
<dbReference type="GO" id="GO:0005829">
    <property type="term" value="C:cytosol"/>
    <property type="evidence" value="ECO:0007669"/>
    <property type="project" value="TreeGrafter"/>
</dbReference>
<dbReference type="GO" id="GO:0005096">
    <property type="term" value="F:GTPase activator activity"/>
    <property type="evidence" value="ECO:0007669"/>
    <property type="project" value="UniProtKB-KW"/>
</dbReference>
<evidence type="ECO:0000256" key="1">
    <source>
        <dbReference type="ARBA" id="ARBA00022468"/>
    </source>
</evidence>
<evidence type="ECO:0000256" key="3">
    <source>
        <dbReference type="ARBA" id="ARBA00022737"/>
    </source>
</evidence>
<dbReference type="AlphaFoldDB" id="A0A814ALF7"/>
<feature type="compositionally biased region" description="Polar residues" evidence="4">
    <location>
        <begin position="384"/>
        <end position="393"/>
    </location>
</feature>
<sequence length="393" mass="44868">MEQQISFDFRLFLVEENDQLSDDERKKLHFLFHRIVPRGIRDDHTLGGTLQLFETLLDRALVNETEFDILIRAFDGIGNRYAARRLKEHQQLFRQKLKQGSKENSEEKLQSSLVSELMLDSIEDDDEEDKIQTCPLRDDHFDRMNDNVDTKNPATSLEQSFNNKNESSSSQCSFIQQFIHAKKLIMGSQKRIMISLTLLMLIVIASILVAQKFWSNGNEPTSTSLPSTSSITEPNLTNSPLLSTLTFLNKKCNYTLPLQQLIEKHRLAQLTALNKNRYLTKLDLWDNKIGDEGIKVLAPLLPTTVLRILNLGANGIGDRGCQILFANLPPSLINLDLYANRISEKCLESILEAIPKSRLQELNLQPRHGHSWSQKSQEDLKRVGQSNSCKIII</sequence>
<dbReference type="PROSITE" id="PS50168">
    <property type="entry name" value="DED"/>
    <property type="match status" value="1"/>
</dbReference>
<feature type="domain" description="DED" evidence="6">
    <location>
        <begin position="8"/>
        <end position="88"/>
    </location>
</feature>
<evidence type="ECO:0000313" key="8">
    <source>
        <dbReference type="Proteomes" id="UP000663882"/>
    </source>
</evidence>
<reference evidence="7" key="1">
    <citation type="submission" date="2021-02" db="EMBL/GenBank/DDBJ databases">
        <authorList>
            <person name="Nowell W R."/>
        </authorList>
    </citation>
    <scope>NUCLEOTIDE SEQUENCE</scope>
</reference>
<keyword evidence="5" id="KW-0472">Membrane</keyword>
<dbReference type="InterPro" id="IPR032675">
    <property type="entry name" value="LRR_dom_sf"/>
</dbReference>
<dbReference type="InterPro" id="IPR011029">
    <property type="entry name" value="DEATH-like_dom_sf"/>
</dbReference>
<dbReference type="GO" id="GO:0048471">
    <property type="term" value="C:perinuclear region of cytoplasm"/>
    <property type="evidence" value="ECO:0007669"/>
    <property type="project" value="TreeGrafter"/>
</dbReference>
<dbReference type="Gene3D" id="1.10.533.10">
    <property type="entry name" value="Death Domain, Fas"/>
    <property type="match status" value="1"/>
</dbReference>
<proteinExistence type="predicted"/>
<evidence type="ECO:0000259" key="6">
    <source>
        <dbReference type="PROSITE" id="PS50168"/>
    </source>
</evidence>
<protein>
    <recommendedName>
        <fullName evidence="6">DED domain-containing protein</fullName>
    </recommendedName>
</protein>
<evidence type="ECO:0000256" key="5">
    <source>
        <dbReference type="SAM" id="Phobius"/>
    </source>
</evidence>
<organism evidence="7 8">
    <name type="scientific">Rotaria sordida</name>
    <dbReference type="NCBI Taxonomy" id="392033"/>
    <lineage>
        <taxon>Eukaryota</taxon>
        <taxon>Metazoa</taxon>
        <taxon>Spiralia</taxon>
        <taxon>Gnathifera</taxon>
        <taxon>Rotifera</taxon>
        <taxon>Eurotatoria</taxon>
        <taxon>Bdelloidea</taxon>
        <taxon>Philodinida</taxon>
        <taxon>Philodinidae</taxon>
        <taxon>Rotaria</taxon>
    </lineage>
</organism>
<keyword evidence="5" id="KW-0812">Transmembrane</keyword>
<evidence type="ECO:0000313" key="7">
    <source>
        <dbReference type="EMBL" id="CAF0916387.1"/>
    </source>
</evidence>
<dbReference type="SMART" id="SM00368">
    <property type="entry name" value="LRR_RI"/>
    <property type="match status" value="2"/>
</dbReference>
<keyword evidence="2" id="KW-0433">Leucine-rich repeat</keyword>
<dbReference type="PANTHER" id="PTHR24113">
    <property type="entry name" value="RAN GTPASE-ACTIVATING PROTEIN 1"/>
    <property type="match status" value="1"/>
</dbReference>
<feature type="transmembrane region" description="Helical" evidence="5">
    <location>
        <begin position="192"/>
        <end position="214"/>
    </location>
</feature>
<keyword evidence="3" id="KW-0677">Repeat</keyword>
<dbReference type="InterPro" id="IPR001875">
    <property type="entry name" value="DED_dom"/>
</dbReference>
<dbReference type="PANTHER" id="PTHR24113:SF12">
    <property type="entry name" value="RAN GTPASE-ACTIVATING PROTEIN 1"/>
    <property type="match status" value="1"/>
</dbReference>
<name>A0A814ALF7_9BILA</name>
<keyword evidence="1" id="KW-0343">GTPase activation</keyword>
<dbReference type="Proteomes" id="UP000663882">
    <property type="component" value="Unassembled WGS sequence"/>
</dbReference>
<dbReference type="OrthoDB" id="120976at2759"/>
<gene>
    <name evidence="7" type="ORF">RFH988_LOCUS9756</name>
</gene>
<dbReference type="GO" id="GO:0006913">
    <property type="term" value="P:nucleocytoplasmic transport"/>
    <property type="evidence" value="ECO:0007669"/>
    <property type="project" value="TreeGrafter"/>
</dbReference>
<keyword evidence="5" id="KW-1133">Transmembrane helix</keyword>
<dbReference type="Pfam" id="PF13516">
    <property type="entry name" value="LRR_6"/>
    <property type="match status" value="2"/>
</dbReference>
<accession>A0A814ALF7</accession>
<dbReference type="GO" id="GO:0042981">
    <property type="term" value="P:regulation of apoptotic process"/>
    <property type="evidence" value="ECO:0007669"/>
    <property type="project" value="InterPro"/>
</dbReference>
<dbReference type="SUPFAM" id="SSF52047">
    <property type="entry name" value="RNI-like"/>
    <property type="match status" value="1"/>
</dbReference>
<comment type="caution">
    <text evidence="7">The sequence shown here is derived from an EMBL/GenBank/DDBJ whole genome shotgun (WGS) entry which is preliminary data.</text>
</comment>
<feature type="region of interest" description="Disordered" evidence="4">
    <location>
        <begin position="368"/>
        <end position="393"/>
    </location>
</feature>
<dbReference type="Gene3D" id="3.80.10.10">
    <property type="entry name" value="Ribonuclease Inhibitor"/>
    <property type="match status" value="1"/>
</dbReference>
<evidence type="ECO:0000256" key="2">
    <source>
        <dbReference type="ARBA" id="ARBA00022614"/>
    </source>
</evidence>
<dbReference type="InterPro" id="IPR027038">
    <property type="entry name" value="RanGap"/>
</dbReference>
<dbReference type="GO" id="GO:0005634">
    <property type="term" value="C:nucleus"/>
    <property type="evidence" value="ECO:0007669"/>
    <property type="project" value="TreeGrafter"/>
</dbReference>